<evidence type="ECO:0000313" key="3">
    <source>
        <dbReference type="Proteomes" id="UP001165565"/>
    </source>
</evidence>
<sequence>MKKDDAREPALSKTAAPKRKMFGNRLSASQLSPQALERQSRIALLAWNLLGGDAAIAFLNTYNPALEARPLDLAIESAAGCEAVEHALSSTASPSPGG</sequence>
<proteinExistence type="predicted"/>
<protein>
    <submittedName>
        <fullName evidence="2">DUF2384 domain-containing protein</fullName>
    </submittedName>
</protein>
<evidence type="ECO:0000313" key="2">
    <source>
        <dbReference type="EMBL" id="MCW6533790.1"/>
    </source>
</evidence>
<organism evidence="2 3">
    <name type="scientific">Sphingomonas lycopersici</name>
    <dbReference type="NCBI Taxonomy" id="2951807"/>
    <lineage>
        <taxon>Bacteria</taxon>
        <taxon>Pseudomonadati</taxon>
        <taxon>Pseudomonadota</taxon>
        <taxon>Alphaproteobacteria</taxon>
        <taxon>Sphingomonadales</taxon>
        <taxon>Sphingomonadaceae</taxon>
        <taxon>Sphingomonas</taxon>
    </lineage>
</organism>
<accession>A0AA41Z4B9</accession>
<dbReference type="AlphaFoldDB" id="A0AA41Z4B9"/>
<dbReference type="EMBL" id="JANFAV010000001">
    <property type="protein sequence ID" value="MCW6533790.1"/>
    <property type="molecule type" value="Genomic_DNA"/>
</dbReference>
<evidence type="ECO:0000256" key="1">
    <source>
        <dbReference type="SAM" id="MobiDB-lite"/>
    </source>
</evidence>
<feature type="region of interest" description="Disordered" evidence="1">
    <location>
        <begin position="1"/>
        <end position="24"/>
    </location>
</feature>
<feature type="compositionally biased region" description="Basic and acidic residues" evidence="1">
    <location>
        <begin position="1"/>
        <end position="10"/>
    </location>
</feature>
<dbReference type="RefSeq" id="WP_179514724.1">
    <property type="nucleotide sequence ID" value="NZ_JANFAV010000001.1"/>
</dbReference>
<comment type="caution">
    <text evidence="2">The sequence shown here is derived from an EMBL/GenBank/DDBJ whole genome shotgun (WGS) entry which is preliminary data.</text>
</comment>
<name>A0AA41Z4B9_9SPHN</name>
<keyword evidence="3" id="KW-1185">Reference proteome</keyword>
<gene>
    <name evidence="2" type="ORF">NEE01_03225</name>
</gene>
<reference evidence="2" key="1">
    <citation type="submission" date="2022-06" db="EMBL/GenBank/DDBJ databases">
        <title>Sphingomonas sp. nov. isolated from rhizosphere soil of tomato.</title>
        <authorList>
            <person name="Dong H."/>
            <person name="Gao R."/>
        </authorList>
    </citation>
    <scope>NUCLEOTIDE SEQUENCE</scope>
    <source>
        <strain evidence="2">MMSM24</strain>
    </source>
</reference>
<dbReference type="Proteomes" id="UP001165565">
    <property type="component" value="Unassembled WGS sequence"/>
</dbReference>